<feature type="active site" evidence="2">
    <location>
        <position position="284"/>
    </location>
</feature>
<evidence type="ECO:0000313" key="5">
    <source>
        <dbReference type="Proteomes" id="UP000594260"/>
    </source>
</evidence>
<dbReference type="InterPro" id="IPR023608">
    <property type="entry name" value="Transglutaminase_animal"/>
</dbReference>
<dbReference type="OMA" id="NDEDWRT"/>
<proteinExistence type="inferred from homology"/>
<dbReference type="RefSeq" id="XP_022660627.1">
    <property type="nucleotide sequence ID" value="XM_022804892.1"/>
</dbReference>
<feature type="active site" evidence="2">
    <location>
        <position position="343"/>
    </location>
</feature>
<dbReference type="SMART" id="SM00460">
    <property type="entry name" value="TGc"/>
    <property type="match status" value="1"/>
</dbReference>
<dbReference type="PANTHER" id="PTHR11590:SF69">
    <property type="entry name" value="RE08173P"/>
    <property type="match status" value="1"/>
</dbReference>
<dbReference type="PANTHER" id="PTHR11590">
    <property type="entry name" value="PROTEIN-GLUTAMINE GAMMA-GLUTAMYLTRANSFERASE"/>
    <property type="match status" value="1"/>
</dbReference>
<dbReference type="AlphaFoldDB" id="A0A7M7K5A7"/>
<evidence type="ECO:0000313" key="4">
    <source>
        <dbReference type="EnsemblMetazoa" id="XP_022660627"/>
    </source>
</evidence>
<dbReference type="GeneID" id="111250133"/>
<evidence type="ECO:0000256" key="1">
    <source>
        <dbReference type="ARBA" id="ARBA00005968"/>
    </source>
</evidence>
<dbReference type="Pfam" id="PF00868">
    <property type="entry name" value="Transglut_N"/>
    <property type="match status" value="1"/>
</dbReference>
<name>A0A7M7K5A7_VARDE</name>
<protein>
    <recommendedName>
        <fullName evidence="3">Transglutaminase-like domain-containing protein</fullName>
    </recommendedName>
</protein>
<dbReference type="SUPFAM" id="SSF54001">
    <property type="entry name" value="Cysteine proteinases"/>
    <property type="match status" value="1"/>
</dbReference>
<dbReference type="InParanoid" id="A0A7M7K5A7"/>
<dbReference type="OrthoDB" id="437511at2759"/>
<keyword evidence="5" id="KW-1185">Reference proteome</keyword>
<dbReference type="InterPro" id="IPR014756">
    <property type="entry name" value="Ig_E-set"/>
</dbReference>
<evidence type="ECO:0000256" key="2">
    <source>
        <dbReference type="PIRSR" id="PIRSR000459-1"/>
    </source>
</evidence>
<dbReference type="InterPro" id="IPR050779">
    <property type="entry name" value="Transglutaminase"/>
</dbReference>
<sequence>MPVEVSGLDLHCKENASIHRTNRYALTSCGEDSSLVVRRGQVIKASFVFNRPINWATDQIALVFSGQGSSTSGIPNEFALGIPAELTSAEQMPPKASDWSVALTFHQGRIITVAVLSPPDTPVGLYKIHFDIRHAVSNSQRKSVMQESIYMLFNPWHPEDLVFMNDEDWRTEYVLNDYGKVYQGTYNSPVGKSWHFGQFNPIVLPTISYLIELGKITAEELRSPVAMTRRLSALVDQTDDAGILRGRWDNDYSDGVSPMTWSSSTSILEMYMRRGGAPVYYGQCWVYAALLTTLARGLGIPCRPVTNFESAHDTDGNMCVDSYTDENGTPIEEANKDSSWNFHLWNEGWMKRPDLGTTEFDGWQAFDGTPQEKSNGQYQMGPCPVVAIQRGLVDIQYDTKFVFAETNALFYDWVRDRSEPTGWKVVKTSRQAGLLILTKKPGMLSHLGSADDAEDITQTYRCPTAENQLAHQNQRNAINLSQEDVQYELVKIARVRAGDGFQIQLRIKNVSSILRTVNVTISVFSLEYTGSISKMVKRERINGVKIPPQGITPCLVNIALEDYQVAISDFGLLKIMAGAKVVETGKTWAGQFTLKLGMPKLDIVAQRNPAVASEILYSASFLNPLTIPLTQTSLVVNIPGLATHEHIRNLPSVPGLGRFTWQGKIISDRIDEKVFIITFNSDKLSGLDGTYSAIL</sequence>
<feature type="domain" description="Transglutaminase-like" evidence="3">
    <location>
        <begin position="276"/>
        <end position="370"/>
    </location>
</feature>
<dbReference type="Gene3D" id="3.90.260.10">
    <property type="entry name" value="Transglutaminase-like"/>
    <property type="match status" value="1"/>
</dbReference>
<evidence type="ECO:0000259" key="3">
    <source>
        <dbReference type="SMART" id="SM00460"/>
    </source>
</evidence>
<dbReference type="PIRSF" id="PIRSF000459">
    <property type="entry name" value="TGM_EBP42"/>
    <property type="match status" value="1"/>
</dbReference>
<organism evidence="4 5">
    <name type="scientific">Varroa destructor</name>
    <name type="common">Honeybee mite</name>
    <dbReference type="NCBI Taxonomy" id="109461"/>
    <lineage>
        <taxon>Eukaryota</taxon>
        <taxon>Metazoa</taxon>
        <taxon>Ecdysozoa</taxon>
        <taxon>Arthropoda</taxon>
        <taxon>Chelicerata</taxon>
        <taxon>Arachnida</taxon>
        <taxon>Acari</taxon>
        <taxon>Parasitiformes</taxon>
        <taxon>Mesostigmata</taxon>
        <taxon>Gamasina</taxon>
        <taxon>Dermanyssoidea</taxon>
        <taxon>Varroidae</taxon>
        <taxon>Varroa</taxon>
    </lineage>
</organism>
<dbReference type="InterPro" id="IPR036985">
    <property type="entry name" value="Transglutaminase-like_sf"/>
</dbReference>
<reference evidence="4" key="1">
    <citation type="submission" date="2021-01" db="UniProtKB">
        <authorList>
            <consortium name="EnsemblMetazoa"/>
        </authorList>
    </citation>
    <scope>IDENTIFICATION</scope>
</reference>
<accession>A0A7M7K5A7</accession>
<dbReference type="InterPro" id="IPR036238">
    <property type="entry name" value="Transglutaminase_C_sf"/>
</dbReference>
<dbReference type="InterPro" id="IPR013783">
    <property type="entry name" value="Ig-like_fold"/>
</dbReference>
<comment type="similarity">
    <text evidence="1">Belongs to the transglutaminase superfamily. Transglutaminase family.</text>
</comment>
<dbReference type="EnsemblMetazoa" id="XM_022804892">
    <property type="protein sequence ID" value="XP_022660627"/>
    <property type="gene ID" value="LOC111250133"/>
</dbReference>
<feature type="active site" evidence="2">
    <location>
        <position position="367"/>
    </location>
</feature>
<dbReference type="SUPFAM" id="SSF81296">
    <property type="entry name" value="E set domains"/>
    <property type="match status" value="1"/>
</dbReference>
<dbReference type="InterPro" id="IPR038765">
    <property type="entry name" value="Papain-like_cys_pep_sf"/>
</dbReference>
<dbReference type="InterPro" id="IPR001102">
    <property type="entry name" value="Transglutaminase_N"/>
</dbReference>
<dbReference type="Pfam" id="PF01841">
    <property type="entry name" value="Transglut_core"/>
    <property type="match status" value="1"/>
</dbReference>
<dbReference type="FunFam" id="3.90.260.10:FF:000002">
    <property type="entry name" value="Erythrocyte membrane protein band 4.2"/>
    <property type="match status" value="1"/>
</dbReference>
<dbReference type="Proteomes" id="UP000594260">
    <property type="component" value="Unplaced"/>
</dbReference>
<dbReference type="GO" id="GO:0003810">
    <property type="term" value="F:protein-glutamine gamma-glutamyltransferase activity"/>
    <property type="evidence" value="ECO:0007669"/>
    <property type="project" value="InterPro"/>
</dbReference>
<dbReference type="SUPFAM" id="SSF49309">
    <property type="entry name" value="Transglutaminase, two C-terminal domains"/>
    <property type="match status" value="2"/>
</dbReference>
<dbReference type="KEGG" id="vde:111250133"/>
<dbReference type="Gene3D" id="2.60.40.10">
    <property type="entry name" value="Immunoglobulins"/>
    <property type="match status" value="3"/>
</dbReference>
<dbReference type="InterPro" id="IPR002931">
    <property type="entry name" value="Transglutaminase-like"/>
</dbReference>